<evidence type="ECO:0000256" key="2">
    <source>
        <dbReference type="PIRSR" id="PIRSR613078-1"/>
    </source>
</evidence>
<reference evidence="4 5" key="1">
    <citation type="submission" date="2019-07" db="EMBL/GenBank/DDBJ databases">
        <authorList>
            <person name="Kim J."/>
        </authorList>
    </citation>
    <scope>NUCLEOTIDE SEQUENCE [LARGE SCALE GENOMIC DNA]</scope>
    <source>
        <strain evidence="4 5">JC52</strain>
    </source>
</reference>
<gene>
    <name evidence="4" type="ORF">FPZ49_31725</name>
</gene>
<dbReference type="RefSeq" id="WP_144854314.1">
    <property type="nucleotide sequence ID" value="NZ_VNJI01000065.1"/>
</dbReference>
<dbReference type="PANTHER" id="PTHR46517:SF1">
    <property type="entry name" value="FRUCTOSE-2,6-BISPHOSPHATASE TIGAR"/>
    <property type="match status" value="1"/>
</dbReference>
<dbReference type="GO" id="GO:0045820">
    <property type="term" value="P:negative regulation of glycolytic process"/>
    <property type="evidence" value="ECO:0007669"/>
    <property type="project" value="TreeGrafter"/>
</dbReference>
<dbReference type="GO" id="GO:0004331">
    <property type="term" value="F:fructose-2,6-bisphosphate 2-phosphatase activity"/>
    <property type="evidence" value="ECO:0007669"/>
    <property type="project" value="TreeGrafter"/>
</dbReference>
<dbReference type="InterPro" id="IPR029033">
    <property type="entry name" value="His_PPase_superfam"/>
</dbReference>
<evidence type="ECO:0000313" key="5">
    <source>
        <dbReference type="Proteomes" id="UP000317036"/>
    </source>
</evidence>
<name>A0A559JRC2_9BACL</name>
<feature type="binding site" evidence="3">
    <location>
        <position position="59"/>
    </location>
    <ligand>
        <name>substrate</name>
    </ligand>
</feature>
<dbReference type="CDD" id="cd07067">
    <property type="entry name" value="HP_PGM_like"/>
    <property type="match status" value="1"/>
</dbReference>
<dbReference type="GO" id="GO:0043456">
    <property type="term" value="P:regulation of pentose-phosphate shunt"/>
    <property type="evidence" value="ECO:0007669"/>
    <property type="project" value="TreeGrafter"/>
</dbReference>
<dbReference type="EMBL" id="VNJI01000065">
    <property type="protein sequence ID" value="TVY02422.1"/>
    <property type="molecule type" value="Genomic_DNA"/>
</dbReference>
<feature type="binding site" evidence="3">
    <location>
        <begin position="7"/>
        <end position="14"/>
    </location>
    <ligand>
        <name>substrate</name>
    </ligand>
</feature>
<dbReference type="OrthoDB" id="9782128at2"/>
<keyword evidence="5" id="KW-1185">Reference proteome</keyword>
<evidence type="ECO:0000256" key="3">
    <source>
        <dbReference type="PIRSR" id="PIRSR613078-2"/>
    </source>
</evidence>
<organism evidence="4 5">
    <name type="scientific">Paenibacillus cremeus</name>
    <dbReference type="NCBI Taxonomy" id="2163881"/>
    <lineage>
        <taxon>Bacteria</taxon>
        <taxon>Bacillati</taxon>
        <taxon>Bacillota</taxon>
        <taxon>Bacilli</taxon>
        <taxon>Bacillales</taxon>
        <taxon>Paenibacillaceae</taxon>
        <taxon>Paenibacillus</taxon>
    </lineage>
</organism>
<protein>
    <submittedName>
        <fullName evidence="4">Histidine phosphatase family protein</fullName>
    </submittedName>
</protein>
<dbReference type="SUPFAM" id="SSF53254">
    <property type="entry name" value="Phosphoglycerate mutase-like"/>
    <property type="match status" value="1"/>
</dbReference>
<dbReference type="Proteomes" id="UP000317036">
    <property type="component" value="Unassembled WGS sequence"/>
</dbReference>
<sequence length="202" mass="22796">MRIGFVRHGETDWNKETRAQGQRDIPLNQTGLLQARAVAERMRLELSKWDVLISSDLSRAYVTAQAIGTLLNKTVGVDLRLRERGFGQLEGTTEQERIDQWGPNWNELEHGVETLQQVRERSDELLAELIEKYSGQNILLVSHGTFIGVALKSLLEADIPVLGNTAISIIRREDQSWRSELINCFKHLSPSIEVGGGLRNEP</sequence>
<evidence type="ECO:0000256" key="1">
    <source>
        <dbReference type="ARBA" id="ARBA00022801"/>
    </source>
</evidence>
<accession>A0A559JRC2</accession>
<feature type="active site" description="Tele-phosphohistidine intermediate" evidence="2">
    <location>
        <position position="8"/>
    </location>
</feature>
<keyword evidence="1" id="KW-0378">Hydrolase</keyword>
<dbReference type="InterPro" id="IPR051695">
    <property type="entry name" value="Phosphoglycerate_Mutase"/>
</dbReference>
<dbReference type="SMART" id="SM00855">
    <property type="entry name" value="PGAM"/>
    <property type="match status" value="1"/>
</dbReference>
<feature type="active site" description="Proton donor/acceptor" evidence="2">
    <location>
        <position position="83"/>
    </location>
</feature>
<dbReference type="Gene3D" id="3.40.50.1240">
    <property type="entry name" value="Phosphoglycerate mutase-like"/>
    <property type="match status" value="1"/>
</dbReference>
<proteinExistence type="predicted"/>
<dbReference type="InterPro" id="IPR013078">
    <property type="entry name" value="His_Pase_superF_clade-1"/>
</dbReference>
<dbReference type="GO" id="GO:0005829">
    <property type="term" value="C:cytosol"/>
    <property type="evidence" value="ECO:0007669"/>
    <property type="project" value="TreeGrafter"/>
</dbReference>
<evidence type="ECO:0000313" key="4">
    <source>
        <dbReference type="EMBL" id="TVY02422.1"/>
    </source>
</evidence>
<comment type="caution">
    <text evidence="4">The sequence shown here is derived from an EMBL/GenBank/DDBJ whole genome shotgun (WGS) entry which is preliminary data.</text>
</comment>
<dbReference type="AlphaFoldDB" id="A0A559JRC2"/>
<dbReference type="Pfam" id="PF00300">
    <property type="entry name" value="His_Phos_1"/>
    <property type="match status" value="1"/>
</dbReference>
<dbReference type="PANTHER" id="PTHR46517">
    <property type="entry name" value="FRUCTOSE-2,6-BISPHOSPHATASE TIGAR"/>
    <property type="match status" value="1"/>
</dbReference>